<keyword evidence="2" id="KW-1185">Reference proteome</keyword>
<reference evidence="1 2" key="1">
    <citation type="journal article" date="2014" name="PLoS Genet.">
        <title>The Genome of Spironucleus salmonicida Highlights a Fish Pathogen Adapted to Fluctuating Environments.</title>
        <authorList>
            <person name="Xu F."/>
            <person name="Jerlstrom-Hultqvist J."/>
            <person name="Einarsson E."/>
            <person name="Astvaldsson A."/>
            <person name="Svard S.G."/>
            <person name="Andersson J.O."/>
        </authorList>
    </citation>
    <scope>NUCLEOTIDE SEQUENCE [LARGE SCALE GENOMIC DNA]</scope>
    <source>
        <strain evidence="1 2">ATCC 50377</strain>
    </source>
</reference>
<protein>
    <submittedName>
        <fullName evidence="1">Uncharacterized protein</fullName>
    </submittedName>
</protein>
<evidence type="ECO:0000313" key="2">
    <source>
        <dbReference type="Proteomes" id="UP000018208"/>
    </source>
</evidence>
<dbReference type="GeneID" id="94302450"/>
<dbReference type="KEGG" id="ssao:94302450"/>
<evidence type="ECO:0000313" key="1">
    <source>
        <dbReference type="EMBL" id="KAH0569478.1"/>
    </source>
</evidence>
<sequence>MQQAENLYYRSDKNENIVMQKADNIFHLPTHFLLDVSIDFFKFLCIPSFIFKTEYFIVQTVSEGDQQQISDIKNGVLSNSSRSGKSVSLLSTYYYYYFSLRNTTIYIQCADKNSQPIYNNSSLNYSKALSLLFNSENYVHEDLKYQQIQANVRKEIVQLYQLSQQFISQKIYLYSYNQLFVNSSSINFYQFYYRFQKNLDNFFNFTLFKIINYINETKDSQTYVDNISIDEHEQILKYILDHYIFNAHIIYPIESTYKQLKLDFQNNQNIQLINVKQIVFIFNVYQNTIFCNYFEQKQLILFDKIINKYILKLEGYVNWQDEQYLYSQNTFKLQLRTKQKQSLCNIVIKCNQFILTTKEVILKASQDTIVSAKDKQVLAKTHDESWSTQEISTLLNLFQQLLNICPDFADSNLLYDIQNILDSFKVEPNKLQFAIYLDNIIKVSKQNNTTLYSKDTIALIDYIVGYIRKFVEENQQSLSTKTKAVVERQASKDILDRDESEPWGKQKILSLFALLKQLVVSCPDFGDQALFQRIEQVHLGVSQQNNDVKNIEKMADEISKVENGQVSSQSKDTIALIDYIVGYIRKFVDDNKQLLSEDVRTIIRSQNYKQILSQKHNISLQYNYIYQFILVCVSCYFSILSLIFGQKIKKQRQQRKNYKYHKTTALNISDLFALLKQLVVSCPDFGDQALFQRIEQVHLGVSQQNNDVKNIEKMADEISKVENGQVSSQSKDTIALIDYIVGYIRKFVEENQQSLSTKTKAVVERQASKDILNRDESKPWGKQKILSLFALLKQLVVSCPDFGDQALFQRIEQVHLGVSQQNNDVKNIEKMADEISKVENGQVSSQSKDTIALIDYIVGYIRKFVDDNKQLLSEDVKAVVESQASKDILNRDESKAWGKQKILSLFALLKQLVVSCPDFGDQALFQRIEQVHLGVSQQNNDVKNIEKMADEISKVENGQVSSQSKDTIALIDYIVGYIRKFVEENQQSLSTKTKAVVERQASKDILDRDESEPWGKQKILSLFALLKQLVVSCPDFGDQALFQRIEQVHLGVSQQNNDVKNIEKMADEISKVENGQVSSQSKDTIALIDYIVGYIRKFVDDNKQLLSEDVKAVVESQASKDILDRDESEPWGNYLFQNLFQLIDTLLHYITQYFEGKDFKSLPLDISMFQESAEYKVVYYNNFCQQIYQFIFNIQQNNDHHSCNTNLVLKNYSGQFYYTSNLNIYHILTQSIESVITINSIFLSFYDQKLSILQRLILIQDSSYLKNNIKNYENFNFIIQVCFKEFSKVSSNQTFYCSSAINMFDLQFKVFFCITILKQSQLVTFINSQFLQQLNEILLQIYKDKQIYDDIIQVCSIYNDVTMFIESQANKNLCKLAQQCSSIIIQRKHQFTQYDSEVFTEQESNQILTKTHDESWSTQEISTLLNLFQQLLNICPDFADSNLLYDIQNILDSFKVEPNKLQFAIYLDNIIKVSKQNNTTLYSKDTIALIDYIVGYIRKFVDDNKQLLSEDVKAVVESQASKDILNRDESKAWGKQKILSLFALLKQLVVSCPDFGDQALFQRIEQVHLGVSQQNNDVKNIEKMADEISKVENGQVSSQSKDTIALIDYIVGYIRKFVEENQQSLSTKTKAVVERQASKDILDRDESEPWGKQKILSLFALLKQLVVSCPDFGDQALFQRIEQVHLGVSQQNNDVKNIEKMADEISKVENGQVSSQSKDTIALIDYIVGYIRKFVDDNKQLLSEDVKAVVESQASKDILNRDESKAWGKQKILSLFALLKQLVVSCPDFGDQALFQRIEQVHLGVSQQNNDVKNIEKMADEISKVENGQVSSQSKDTIALIDYIVGYIRKFVDDNKQLLSEDVKAVVESQASKDILNRDESKAWGKQKILSLFALLKQLVVSCPDFGDQALFQRIEQVHLGVSQQNNDVKNIEKMADEISKVENGQVSSQSKDTIALIDYIVGYIRKFVDDNKQLLSEDVKAVVESQASKDILDRDESEPWGKQKILSIFALLVQLVVFYPDLQKFIELYIQALSNKSEQKYVLQSNNNLLLLVDEVLHQQNIRREKNQTNILNKYEQYLRLDNPLDYLLLLVQNSPSITHQRDLESIKSHYTNLITENGKFHGLFLFIQELYNLRSIESIFWRNITHYLQNNRNGQTDQILITNQCIYSGTDMSLFNFIKVNKIQQHFYSSGTSLEYQHGRIIGLPYPHVTLCKQLNTNQEIIIALATDEFLQSYCRSLAQINYTDYYNIQCPENSLLKQLYLPLISPQLWLCPNKREQSVQLSFNSLTKLKINNQYSYFINKQSCFNKYFEIKKVKTAIQYHINLEEQVKSTLLTTSSGYINLKYIAVFYYLVQQQFDELIINIDILSIKQLLVQQKLQYLTEINALLLFLYTIVKNENVLSKFKLILQEQKLCSMYFSIVGSFISQRESMDLLKEVCQGSNFILLQQPFDDFIYENTSFSQFQQNIRAYGVNYSKLVFESLKQTKQIKTLICAISIDKQKFFSKFLKIDQKHPDFLVTFHGFEGLEQIMNVQDGVYYVSYDSGNHSYVGLHEKTKNISRSIIQVGPNQSDVLLNFSEIKFNQQLLVKQVEELNQFLNSLNQK</sequence>
<gene>
    <name evidence="1" type="ORF">SS50377_28427</name>
</gene>
<accession>A0A9P8LJW6</accession>
<dbReference type="Proteomes" id="UP000018208">
    <property type="component" value="Unassembled WGS sequence"/>
</dbReference>
<name>A0A9P8LJW6_9EUKA</name>
<dbReference type="RefSeq" id="XP_067760251.1">
    <property type="nucleotide sequence ID" value="XM_067912194.1"/>
</dbReference>
<comment type="caution">
    <text evidence="1">The sequence shown here is derived from an EMBL/GenBank/DDBJ whole genome shotgun (WGS) entry which is preliminary data.</text>
</comment>
<organism evidence="1 2">
    <name type="scientific">Spironucleus salmonicida</name>
    <dbReference type="NCBI Taxonomy" id="348837"/>
    <lineage>
        <taxon>Eukaryota</taxon>
        <taxon>Metamonada</taxon>
        <taxon>Diplomonadida</taxon>
        <taxon>Hexamitidae</taxon>
        <taxon>Hexamitinae</taxon>
        <taxon>Spironucleus</taxon>
    </lineage>
</organism>
<dbReference type="EMBL" id="AUWU02000009">
    <property type="protein sequence ID" value="KAH0569478.1"/>
    <property type="molecule type" value="Genomic_DNA"/>
</dbReference>
<proteinExistence type="predicted"/>